<sequence>MDGGTQNPRHIGHGSENTRSQCININTLA</sequence>
<organism evidence="2">
    <name type="scientific">Arundo donax</name>
    <name type="common">Giant reed</name>
    <name type="synonym">Donax arundinaceus</name>
    <dbReference type="NCBI Taxonomy" id="35708"/>
    <lineage>
        <taxon>Eukaryota</taxon>
        <taxon>Viridiplantae</taxon>
        <taxon>Streptophyta</taxon>
        <taxon>Embryophyta</taxon>
        <taxon>Tracheophyta</taxon>
        <taxon>Spermatophyta</taxon>
        <taxon>Magnoliopsida</taxon>
        <taxon>Liliopsida</taxon>
        <taxon>Poales</taxon>
        <taxon>Poaceae</taxon>
        <taxon>PACMAD clade</taxon>
        <taxon>Arundinoideae</taxon>
        <taxon>Arundineae</taxon>
        <taxon>Arundo</taxon>
    </lineage>
</organism>
<reference evidence="2" key="1">
    <citation type="submission" date="2014-09" db="EMBL/GenBank/DDBJ databases">
        <authorList>
            <person name="Magalhaes I.L.F."/>
            <person name="Oliveira U."/>
            <person name="Santos F.R."/>
            <person name="Vidigal T.H.D.A."/>
            <person name="Brescovit A.D."/>
            <person name="Santos A.J."/>
        </authorList>
    </citation>
    <scope>NUCLEOTIDE SEQUENCE</scope>
    <source>
        <tissue evidence="2">Shoot tissue taken approximately 20 cm above the soil surface</tissue>
    </source>
</reference>
<evidence type="ECO:0000313" key="2">
    <source>
        <dbReference type="EMBL" id="JAD50105.1"/>
    </source>
</evidence>
<proteinExistence type="predicted"/>
<feature type="region of interest" description="Disordered" evidence="1">
    <location>
        <begin position="1"/>
        <end position="29"/>
    </location>
</feature>
<evidence type="ECO:0000256" key="1">
    <source>
        <dbReference type="SAM" id="MobiDB-lite"/>
    </source>
</evidence>
<name>A0A0A9AMJ0_ARUDO</name>
<feature type="compositionally biased region" description="Polar residues" evidence="1">
    <location>
        <begin position="15"/>
        <end position="29"/>
    </location>
</feature>
<dbReference type="AlphaFoldDB" id="A0A0A9AMJ0"/>
<protein>
    <submittedName>
        <fullName evidence="2">Uncharacterized protein</fullName>
    </submittedName>
</protein>
<dbReference type="EMBL" id="GBRH01247790">
    <property type="protein sequence ID" value="JAD50105.1"/>
    <property type="molecule type" value="Transcribed_RNA"/>
</dbReference>
<reference evidence="2" key="2">
    <citation type="journal article" date="2015" name="Data Brief">
        <title>Shoot transcriptome of the giant reed, Arundo donax.</title>
        <authorList>
            <person name="Barrero R.A."/>
            <person name="Guerrero F.D."/>
            <person name="Moolhuijzen P."/>
            <person name="Goolsby J.A."/>
            <person name="Tidwell J."/>
            <person name="Bellgard S.E."/>
            <person name="Bellgard M.I."/>
        </authorList>
    </citation>
    <scope>NUCLEOTIDE SEQUENCE</scope>
    <source>
        <tissue evidence="2">Shoot tissue taken approximately 20 cm above the soil surface</tissue>
    </source>
</reference>
<accession>A0A0A9AMJ0</accession>